<keyword evidence="2" id="KW-0812">Transmembrane</keyword>
<reference evidence="3 4" key="1">
    <citation type="submission" date="2020-02" db="EMBL/GenBank/DDBJ databases">
        <title>Sequencing the genomes of 1000 actinobacteria strains.</title>
        <authorList>
            <person name="Klenk H.-P."/>
        </authorList>
    </citation>
    <scope>NUCLEOTIDE SEQUENCE [LARGE SCALE GENOMIC DNA]</scope>
    <source>
        <strain evidence="3 4">DSM 27960</strain>
    </source>
</reference>
<feature type="region of interest" description="Disordered" evidence="1">
    <location>
        <begin position="1535"/>
        <end position="1569"/>
    </location>
</feature>
<name>A0A7X5R1V1_9MICO</name>
<dbReference type="Proteomes" id="UP000541033">
    <property type="component" value="Unassembled WGS sequence"/>
</dbReference>
<dbReference type="Gene3D" id="2.60.40.3440">
    <property type="match status" value="1"/>
</dbReference>
<evidence type="ECO:0000313" key="4">
    <source>
        <dbReference type="Proteomes" id="UP000541033"/>
    </source>
</evidence>
<dbReference type="RefSeq" id="WP_167150553.1">
    <property type="nucleotide sequence ID" value="NZ_JAAMOX010000002.1"/>
</dbReference>
<proteinExistence type="predicted"/>
<keyword evidence="2" id="KW-0472">Membrane</keyword>
<evidence type="ECO:0000313" key="3">
    <source>
        <dbReference type="EMBL" id="NIH54138.1"/>
    </source>
</evidence>
<comment type="caution">
    <text evidence="3">The sequence shown here is derived from an EMBL/GenBank/DDBJ whole genome shotgun (WGS) entry which is preliminary data.</text>
</comment>
<evidence type="ECO:0000256" key="1">
    <source>
        <dbReference type="SAM" id="MobiDB-lite"/>
    </source>
</evidence>
<feature type="compositionally biased region" description="Low complexity" evidence="1">
    <location>
        <begin position="1540"/>
        <end position="1565"/>
    </location>
</feature>
<evidence type="ECO:0008006" key="5">
    <source>
        <dbReference type="Google" id="ProtNLM"/>
    </source>
</evidence>
<sequence>MKNRELATTASPRGLRRMTPALAVASALAVIGSGLTFGIQPASAEVGEVSDIGISINFDGTDGFDADDLPGHDSGPNNGVVRANDQVEYLVAVSFARAGSTVFTSTMPDGMVWDATAAASSVCTGPTGGKLSTDKRTLTCDYTATTLVESFKLRAWIGSVGNGATVAPTITAGAKTGTAPALRVSATPKTEMRLYVNNPVMPVVRNGKEGMQNIVYVYTGATKPASGNYKGYEALASEFSFEVEVPPYAELAGSMANVSGLGGGTVSATQPAGPGTPFKMTVRNQQTNFLNASTTAAQPASFATLGVVGFTYWVPFDPVIPVNVSTPVIGKVTSFDPVSLSGASNFGDGYAPGYGADSPTCSATDYYFSQLACYGTSILRTDKVVLVGTMTSTRASNSADTIYGDNHGFTTGNESVVAGQPFVSFNGVYNDTTAGAPSHNTWGMVTFDPAVLTLTGNATARFVASGKPDGFYTTGSGTVVPDAHRVIEYSDTTFANDAARRDAEPSAMNWVTHPAALPGGLNSVSAVRVVYLNELVPNTTIGLNLPLMRSVSAASAALSPGTPMPWFWQYGSDEQPRVKSTFTGLGQSMRGGSVQAAEALVRTESSWSHSATSPGEVQTLSVKPVVIGPVAGSKTTARDVKVTVALSSTCAEPVWSAVTTHPGYVTHTEANVGSDNIACTEDDGAPATITYNLGDLDAPTGAIGPSPYQGHATPADIIAIPVNHSVLTPSGTVHTATIVISSPSDRSAESFENATNLVSTAKAQDRTEFASITVNGVASFAASKSAVTRIPGQVDPDEEMKYTLTWGNGTSDEVGRGTFVDLLPYNGDARGTSGLPASGFTVITAAAETGNDTVMGGVAVQYTTMKSEDAAIELAKNDNSDGATGIEWKTGTIPSTATAIRFVTDEKIKPGYTGTATITLKAEGLALGGVLENDMYGKTEAIGGDANTIKRVVAASKVTLQSSAGSLAGTVYEDTNFDSILTEGTDPVFASGTAKLRLTGEVETYLIDIAADGSYKIPAMIPGDYIASIVAKGWAWKVPSVVTAELGVVIEDVDLLFQKAIAAPVVVDDVLRVTQGKTQTVDAKENDTWSWPGIVGTETTAALSSQPTYGSATIDADGLVSYTAATDWPAEFSGASTYEQIITYTVTNFEGVAATARVVVTVNAAPVAVDDTATVPATASTALDVIANDSGSGLELDGTPTSNNPDVSVVSASGGLVVDPSAYAWIDGEATLDVTLGYSVVDEFGETATAAVTVTVVRAPVFTGPTDALEVGTGDSLQLPNEVLNPGALAEGGVTVTDQPTGGTVTVADDGSVTFEPGTVEPGEHFINITYTDIYGQQTTVTHTITVFASNMPVSDNFVVAHSWSTEVDPVANDAGEGLVLSSTTAGGNGVVTVTNGNVLYAPDAAYPWAEGETEYSDTATYVVTDGRGNSATGEIIFTVIKAPVGIDRHLTVANGVESVLFDPIGEAAGTRLVELDAQSVVAEPSNGTVSVEDGTITYHPVAGFDGEDTFSVEIRDALGQRTVVVYTVTVEPAVEPKAPETGDGTTTGPTAEADGGNRGDGAADQTGTPSQWLAVTGAADNVIGVSLLLLASGLAVLAINRRRTKRQTAGSSTSV</sequence>
<gene>
    <name evidence="3" type="ORF">FHX76_002034</name>
</gene>
<accession>A0A7X5R1V1</accession>
<keyword evidence="2" id="KW-1133">Transmembrane helix</keyword>
<evidence type="ECO:0000256" key="2">
    <source>
        <dbReference type="SAM" id="Phobius"/>
    </source>
</evidence>
<dbReference type="Pfam" id="PF17963">
    <property type="entry name" value="Big_9"/>
    <property type="match status" value="4"/>
</dbReference>
<feature type="transmembrane region" description="Helical" evidence="2">
    <location>
        <begin position="1583"/>
        <end position="1600"/>
    </location>
</feature>
<dbReference type="EMBL" id="JAAMOX010000002">
    <property type="protein sequence ID" value="NIH54138.1"/>
    <property type="molecule type" value="Genomic_DNA"/>
</dbReference>
<organism evidence="3 4">
    <name type="scientific">Lysinibacter cavernae</name>
    <dbReference type="NCBI Taxonomy" id="1640652"/>
    <lineage>
        <taxon>Bacteria</taxon>
        <taxon>Bacillati</taxon>
        <taxon>Actinomycetota</taxon>
        <taxon>Actinomycetes</taxon>
        <taxon>Micrococcales</taxon>
        <taxon>Microbacteriaceae</taxon>
        <taxon>Lysinibacter</taxon>
    </lineage>
</organism>
<keyword evidence="4" id="KW-1185">Reference proteome</keyword>
<protein>
    <recommendedName>
        <fullName evidence="5">Tandem-95 repeat protein</fullName>
    </recommendedName>
</protein>